<evidence type="ECO:0000259" key="5">
    <source>
        <dbReference type="PROSITE" id="PS50279"/>
    </source>
</evidence>
<dbReference type="Proteomes" id="UP000694727">
    <property type="component" value="Unplaced"/>
</dbReference>
<dbReference type="AlphaFoldDB" id="A0A8D0UXX1"/>
<feature type="domain" description="BPTI/Kunitz inhibitor" evidence="5">
    <location>
        <begin position="38"/>
        <end position="88"/>
    </location>
</feature>
<keyword evidence="4" id="KW-0732">Signal</keyword>
<dbReference type="PROSITE" id="PS50279">
    <property type="entry name" value="BPTI_KUNITZ_2"/>
    <property type="match status" value="1"/>
</dbReference>
<dbReference type="PRINTS" id="PR00759">
    <property type="entry name" value="BASICPTASE"/>
</dbReference>
<organism evidence="6 7">
    <name type="scientific">Sus scrofa</name>
    <name type="common">Pig</name>
    <dbReference type="NCBI Taxonomy" id="9823"/>
    <lineage>
        <taxon>Eukaryota</taxon>
        <taxon>Metazoa</taxon>
        <taxon>Chordata</taxon>
        <taxon>Craniata</taxon>
        <taxon>Vertebrata</taxon>
        <taxon>Euteleostomi</taxon>
        <taxon>Mammalia</taxon>
        <taxon>Eutheria</taxon>
        <taxon>Laurasiatheria</taxon>
        <taxon>Artiodactyla</taxon>
        <taxon>Suina</taxon>
        <taxon>Suidae</taxon>
        <taxon>Sus</taxon>
    </lineage>
</organism>
<dbReference type="Gene3D" id="4.10.410.10">
    <property type="entry name" value="Pancreatic trypsin inhibitor Kunitz domain"/>
    <property type="match status" value="1"/>
</dbReference>
<dbReference type="PROSITE" id="PS51257">
    <property type="entry name" value="PROKAR_LIPOPROTEIN"/>
    <property type="match status" value="1"/>
</dbReference>
<dbReference type="PANTHER" id="PTHR10083:SF367">
    <property type="entry name" value="SPLEEN TRYPSIN INHIBITOR I"/>
    <property type="match status" value="1"/>
</dbReference>
<dbReference type="GO" id="GO:0004867">
    <property type="term" value="F:serine-type endopeptidase inhibitor activity"/>
    <property type="evidence" value="ECO:0007669"/>
    <property type="project" value="InterPro"/>
</dbReference>
<gene>
    <name evidence="6" type="primary">LOC100158011</name>
</gene>
<evidence type="ECO:0000256" key="4">
    <source>
        <dbReference type="SAM" id="SignalP"/>
    </source>
</evidence>
<dbReference type="CDD" id="cd22592">
    <property type="entry name" value="Kunitz_BPTI"/>
    <property type="match status" value="1"/>
</dbReference>
<feature type="signal peptide" evidence="4">
    <location>
        <begin position="1"/>
        <end position="23"/>
    </location>
</feature>
<evidence type="ECO:0000256" key="3">
    <source>
        <dbReference type="ARBA" id="ARBA00023157"/>
    </source>
</evidence>
<feature type="chain" id="PRO_5034232656" evidence="4">
    <location>
        <begin position="24"/>
        <end position="190"/>
    </location>
</feature>
<comment type="subcellular location">
    <subcellularLocation>
        <location evidence="1">Secreted</location>
    </subcellularLocation>
</comment>
<dbReference type="Pfam" id="PF00014">
    <property type="entry name" value="Kunitz_BPTI"/>
    <property type="match status" value="1"/>
</dbReference>
<dbReference type="InterPro" id="IPR036880">
    <property type="entry name" value="Kunitz_BPTI_sf"/>
</dbReference>
<name>A0A8D0UXX1_PIG</name>
<dbReference type="InterPro" id="IPR050098">
    <property type="entry name" value="TFPI/VKTCI-like"/>
</dbReference>
<reference evidence="6" key="1">
    <citation type="submission" date="2025-08" db="UniProtKB">
        <authorList>
            <consortium name="Ensembl"/>
        </authorList>
    </citation>
    <scope>IDENTIFICATION</scope>
</reference>
<dbReference type="Ensembl" id="ENSSSCT00025086459.1">
    <property type="protein sequence ID" value="ENSSSCP00025037618.1"/>
    <property type="gene ID" value="ENSSSCG00025063165.1"/>
</dbReference>
<keyword evidence="2" id="KW-0964">Secreted</keyword>
<dbReference type="FunFam" id="4.10.410.10:FF:000005">
    <property type="entry name" value="Pancreatic trypsin inhibitor"/>
    <property type="match status" value="1"/>
</dbReference>
<protein>
    <submittedName>
        <fullName evidence="6">Pancreatic trypsin inhibitor</fullName>
    </submittedName>
</protein>
<dbReference type="SMART" id="SM00131">
    <property type="entry name" value="KU"/>
    <property type="match status" value="1"/>
</dbReference>
<dbReference type="GO" id="GO:0005576">
    <property type="term" value="C:extracellular region"/>
    <property type="evidence" value="ECO:0007669"/>
    <property type="project" value="UniProtKB-SubCell"/>
</dbReference>
<evidence type="ECO:0000313" key="6">
    <source>
        <dbReference type="Ensembl" id="ENSSSCP00025037618.1"/>
    </source>
</evidence>
<keyword evidence="3" id="KW-1015">Disulfide bond</keyword>
<evidence type="ECO:0000256" key="2">
    <source>
        <dbReference type="ARBA" id="ARBA00022525"/>
    </source>
</evidence>
<dbReference type="PANTHER" id="PTHR10083">
    <property type="entry name" value="KUNITZ-TYPE PROTEASE INHIBITOR-RELATED"/>
    <property type="match status" value="1"/>
</dbReference>
<dbReference type="InterPro" id="IPR002223">
    <property type="entry name" value="Kunitz_BPTI"/>
</dbReference>
<dbReference type="PROSITE" id="PS00280">
    <property type="entry name" value="BPTI_KUNITZ_1"/>
    <property type="match status" value="1"/>
</dbReference>
<dbReference type="InterPro" id="IPR020901">
    <property type="entry name" value="Prtase_inh_Kunz-CS"/>
</dbReference>
<sequence>MSRLCLSAALLLLLGALVASTQGCEERSQIEELPPAFCLEPPYTGPCKARMIKYFYNIRSRSCEEFIYGGCEAKKNNFEAMEDCMRTCGSWRDFCEMSSPEMLKTEEAPPSAGLGLHLNQSSLLCSLLSPTFLIRILPLSFCPWVYVSELRVIQAALSTMRGRLPFTPSTEHRPWLQGDRPSLILCGMKK</sequence>
<evidence type="ECO:0000256" key="1">
    <source>
        <dbReference type="ARBA" id="ARBA00004613"/>
    </source>
</evidence>
<evidence type="ECO:0000313" key="7">
    <source>
        <dbReference type="Proteomes" id="UP000694727"/>
    </source>
</evidence>
<accession>A0A8D0UXX1</accession>
<proteinExistence type="predicted"/>
<dbReference type="SUPFAM" id="SSF57362">
    <property type="entry name" value="BPTI-like"/>
    <property type="match status" value="1"/>
</dbReference>